<dbReference type="Proteomes" id="UP001174694">
    <property type="component" value="Unassembled WGS sequence"/>
</dbReference>
<dbReference type="PROSITE" id="PS51186">
    <property type="entry name" value="GNAT"/>
    <property type="match status" value="1"/>
</dbReference>
<comment type="caution">
    <text evidence="2">The sequence shown here is derived from an EMBL/GenBank/DDBJ whole genome shotgun (WGS) entry which is preliminary data.</text>
</comment>
<sequence length="187" mass="20564">MSGQATPYIFQPAAHSHLVPYLAALHGSCINHDRMVGAFLSPLNHERLLAWWKDKIAEVTAGTRVIFLLLDESQPGSKAKGPELMGVAMLALPHLETAPYRANVESLLVSPKYRRRGGAKMLMEYLELEAAVRAKTLLMAEAESGTAAEAAFHKFGFTEVGKVPRYAFNSAGEPRDVTFFYKDLSSL</sequence>
<evidence type="ECO:0000313" key="3">
    <source>
        <dbReference type="Proteomes" id="UP001174694"/>
    </source>
</evidence>
<dbReference type="CDD" id="cd04301">
    <property type="entry name" value="NAT_SF"/>
    <property type="match status" value="1"/>
</dbReference>
<dbReference type="GO" id="GO:0016747">
    <property type="term" value="F:acyltransferase activity, transferring groups other than amino-acyl groups"/>
    <property type="evidence" value="ECO:0007669"/>
    <property type="project" value="InterPro"/>
</dbReference>
<dbReference type="InterPro" id="IPR000182">
    <property type="entry name" value="GNAT_dom"/>
</dbReference>
<gene>
    <name evidence="2" type="ORF">NKR23_g8288</name>
</gene>
<accession>A0AA38VPW1</accession>
<protein>
    <recommendedName>
        <fullName evidence="1">N-acetyltransferase domain-containing protein</fullName>
    </recommendedName>
</protein>
<dbReference type="Gene3D" id="3.40.630.30">
    <property type="match status" value="1"/>
</dbReference>
<keyword evidence="3" id="KW-1185">Reference proteome</keyword>
<reference evidence="2" key="1">
    <citation type="submission" date="2022-07" db="EMBL/GenBank/DDBJ databases">
        <title>Fungi with potential for degradation of polypropylene.</title>
        <authorList>
            <person name="Gostincar C."/>
        </authorList>
    </citation>
    <scope>NUCLEOTIDE SEQUENCE</scope>
    <source>
        <strain evidence="2">EXF-13308</strain>
    </source>
</reference>
<evidence type="ECO:0000313" key="2">
    <source>
        <dbReference type="EMBL" id="KAJ9138905.1"/>
    </source>
</evidence>
<name>A0AA38VPW1_9PEZI</name>
<dbReference type="InterPro" id="IPR016181">
    <property type="entry name" value="Acyl_CoA_acyltransferase"/>
</dbReference>
<dbReference type="EMBL" id="JANBVO010000028">
    <property type="protein sequence ID" value="KAJ9138905.1"/>
    <property type="molecule type" value="Genomic_DNA"/>
</dbReference>
<dbReference type="SUPFAM" id="SSF55729">
    <property type="entry name" value="Acyl-CoA N-acyltransferases (Nat)"/>
    <property type="match status" value="1"/>
</dbReference>
<evidence type="ECO:0000259" key="1">
    <source>
        <dbReference type="PROSITE" id="PS51186"/>
    </source>
</evidence>
<proteinExistence type="predicted"/>
<feature type="domain" description="N-acetyltransferase" evidence="1">
    <location>
        <begin position="35"/>
        <end position="185"/>
    </location>
</feature>
<organism evidence="2 3">
    <name type="scientific">Pleurostoma richardsiae</name>
    <dbReference type="NCBI Taxonomy" id="41990"/>
    <lineage>
        <taxon>Eukaryota</taxon>
        <taxon>Fungi</taxon>
        <taxon>Dikarya</taxon>
        <taxon>Ascomycota</taxon>
        <taxon>Pezizomycotina</taxon>
        <taxon>Sordariomycetes</taxon>
        <taxon>Sordariomycetidae</taxon>
        <taxon>Calosphaeriales</taxon>
        <taxon>Pleurostomataceae</taxon>
        <taxon>Pleurostoma</taxon>
    </lineage>
</organism>
<dbReference type="Pfam" id="PF00583">
    <property type="entry name" value="Acetyltransf_1"/>
    <property type="match status" value="1"/>
</dbReference>
<dbReference type="AlphaFoldDB" id="A0AA38VPW1"/>